<feature type="domain" description="DUF4283" evidence="1">
    <location>
        <begin position="34"/>
        <end position="110"/>
    </location>
</feature>
<name>A0A8X7QQU1_BRACI</name>
<dbReference type="Proteomes" id="UP000886595">
    <property type="component" value="Unassembled WGS sequence"/>
</dbReference>
<evidence type="ECO:0000313" key="2">
    <source>
        <dbReference type="EMBL" id="KAG2271689.1"/>
    </source>
</evidence>
<dbReference type="PANTHER" id="PTHR31286:SF178">
    <property type="entry name" value="DUF4283 DOMAIN-CONTAINING PROTEIN"/>
    <property type="match status" value="1"/>
</dbReference>
<evidence type="ECO:0000259" key="1">
    <source>
        <dbReference type="Pfam" id="PF14111"/>
    </source>
</evidence>
<dbReference type="InterPro" id="IPR025558">
    <property type="entry name" value="DUF4283"/>
</dbReference>
<reference evidence="2 3" key="1">
    <citation type="submission" date="2020-02" db="EMBL/GenBank/DDBJ databases">
        <authorList>
            <person name="Ma Q."/>
            <person name="Huang Y."/>
            <person name="Song X."/>
            <person name="Pei D."/>
        </authorList>
    </citation>
    <scope>NUCLEOTIDE SEQUENCE [LARGE SCALE GENOMIC DNA]</scope>
    <source>
        <strain evidence="2">Sxm20200214</strain>
        <tissue evidence="2">Leaf</tissue>
    </source>
</reference>
<gene>
    <name evidence="2" type="ORF">Bca52824_066244</name>
</gene>
<protein>
    <recommendedName>
        <fullName evidence="1">DUF4283 domain-containing protein</fullName>
    </recommendedName>
</protein>
<keyword evidence="3" id="KW-1185">Reference proteome</keyword>
<organism evidence="2 3">
    <name type="scientific">Brassica carinata</name>
    <name type="common">Ethiopian mustard</name>
    <name type="synonym">Abyssinian cabbage</name>
    <dbReference type="NCBI Taxonomy" id="52824"/>
    <lineage>
        <taxon>Eukaryota</taxon>
        <taxon>Viridiplantae</taxon>
        <taxon>Streptophyta</taxon>
        <taxon>Embryophyta</taxon>
        <taxon>Tracheophyta</taxon>
        <taxon>Spermatophyta</taxon>
        <taxon>Magnoliopsida</taxon>
        <taxon>eudicotyledons</taxon>
        <taxon>Gunneridae</taxon>
        <taxon>Pentapetalae</taxon>
        <taxon>rosids</taxon>
        <taxon>malvids</taxon>
        <taxon>Brassicales</taxon>
        <taxon>Brassicaceae</taxon>
        <taxon>Brassiceae</taxon>
        <taxon>Brassica</taxon>
    </lineage>
</organism>
<dbReference type="AlphaFoldDB" id="A0A8X7QQU1"/>
<evidence type="ECO:0000313" key="3">
    <source>
        <dbReference type="Proteomes" id="UP000886595"/>
    </source>
</evidence>
<sequence>MADSLHKAISSMSIEDEKPLILPDEPRFRVVDTNEISLLGRLLNPDCQSMTRMIEYMPTAWRVYGRVRGIALSHFRFQFVFQREEDLQTVLKDMPWSYNHWAMALERWTNNPLHNFLKTMEIWIRIRHIPVNFFTIDTMYQLASEVGKVEEIAYDPKVSHTKEYIRAEVTFNVDNPAKDA</sequence>
<proteinExistence type="predicted"/>
<dbReference type="EMBL" id="JAAMPC010000013">
    <property type="protein sequence ID" value="KAG2271689.1"/>
    <property type="molecule type" value="Genomic_DNA"/>
</dbReference>
<accession>A0A8X7QQU1</accession>
<dbReference type="OrthoDB" id="1097842at2759"/>
<dbReference type="PANTHER" id="PTHR31286">
    <property type="entry name" value="GLYCINE-RICH CELL WALL STRUCTURAL PROTEIN 1.8-LIKE"/>
    <property type="match status" value="1"/>
</dbReference>
<comment type="caution">
    <text evidence="2">The sequence shown here is derived from an EMBL/GenBank/DDBJ whole genome shotgun (WGS) entry which is preliminary data.</text>
</comment>
<dbReference type="InterPro" id="IPR040256">
    <property type="entry name" value="At4g02000-like"/>
</dbReference>
<dbReference type="Pfam" id="PF14111">
    <property type="entry name" value="DUF4283"/>
    <property type="match status" value="1"/>
</dbReference>